<dbReference type="PROSITE" id="PS50943">
    <property type="entry name" value="HTH_CROC1"/>
    <property type="match status" value="1"/>
</dbReference>
<evidence type="ECO:0000313" key="3">
    <source>
        <dbReference type="EMBL" id="MBF2717611.1"/>
    </source>
</evidence>
<dbReference type="InterPro" id="IPR014710">
    <property type="entry name" value="RmlC-like_jellyroll"/>
</dbReference>
<dbReference type="EMBL" id="JACXXJ020000005">
    <property type="protein sequence ID" value="MBF2717611.1"/>
    <property type="molecule type" value="Genomic_DNA"/>
</dbReference>
<dbReference type="AlphaFoldDB" id="A0AAE2RJ31"/>
<reference evidence="3" key="1">
    <citation type="submission" date="2020-11" db="EMBL/GenBank/DDBJ databases">
        <title>Agrobacterium vitis strain K377 genome.</title>
        <authorList>
            <person name="Xi H."/>
        </authorList>
    </citation>
    <scope>NUCLEOTIDE SEQUENCE</scope>
    <source>
        <strain evidence="3">K377</strain>
    </source>
</reference>
<sequence length="194" mass="21198">MENTPDTLTLAIAARLKAIRTTRGLTLDQLADLSGVSRAMISRIERAEASPTATLLARLCSALGQSLSIFFAEPNHGSPLMRHANQPVWQDPETGYMRRAVSAPGTGARVDVVEVELPPGGLVQFSAQPASPHPSSRQWQHVWLFEGIIELTVGDTVHRLEPGDCLYMDISEVHAFHNPTDRPARYGVIIDLGR</sequence>
<accession>A0AAE2RJ31</accession>
<proteinExistence type="predicted"/>
<dbReference type="InterPro" id="IPR001387">
    <property type="entry name" value="Cro/C1-type_HTH"/>
</dbReference>
<comment type="caution">
    <text evidence="3">The sequence shown here is derived from an EMBL/GenBank/DDBJ whole genome shotgun (WGS) entry which is preliminary data.</text>
</comment>
<dbReference type="InterPro" id="IPR013096">
    <property type="entry name" value="Cupin_2"/>
</dbReference>
<dbReference type="Gene3D" id="2.60.120.10">
    <property type="entry name" value="Jelly Rolls"/>
    <property type="match status" value="1"/>
</dbReference>
<dbReference type="Pfam" id="PF01381">
    <property type="entry name" value="HTH_3"/>
    <property type="match status" value="1"/>
</dbReference>
<gene>
    <name evidence="3" type="ORF">IEI95_025715</name>
</gene>
<keyword evidence="1" id="KW-0238">DNA-binding</keyword>
<dbReference type="PANTHER" id="PTHR46797">
    <property type="entry name" value="HTH-TYPE TRANSCRIPTIONAL REGULATOR"/>
    <property type="match status" value="1"/>
</dbReference>
<dbReference type="Gene3D" id="1.10.260.40">
    <property type="entry name" value="lambda repressor-like DNA-binding domains"/>
    <property type="match status" value="1"/>
</dbReference>
<protein>
    <submittedName>
        <fullName evidence="3">Helix-turn-helix domain-containing protein</fullName>
    </submittedName>
</protein>
<dbReference type="SUPFAM" id="SSF47413">
    <property type="entry name" value="lambda repressor-like DNA-binding domains"/>
    <property type="match status" value="1"/>
</dbReference>
<dbReference type="SMART" id="SM00530">
    <property type="entry name" value="HTH_XRE"/>
    <property type="match status" value="1"/>
</dbReference>
<organism evidence="3 4">
    <name type="scientific">Agrobacterium vitis</name>
    <name type="common">Rhizobium vitis</name>
    <dbReference type="NCBI Taxonomy" id="373"/>
    <lineage>
        <taxon>Bacteria</taxon>
        <taxon>Pseudomonadati</taxon>
        <taxon>Pseudomonadota</taxon>
        <taxon>Alphaproteobacteria</taxon>
        <taxon>Hyphomicrobiales</taxon>
        <taxon>Rhizobiaceae</taxon>
        <taxon>Rhizobium/Agrobacterium group</taxon>
        <taxon>Agrobacterium</taxon>
    </lineage>
</organism>
<dbReference type="CDD" id="cd00093">
    <property type="entry name" value="HTH_XRE"/>
    <property type="match status" value="1"/>
</dbReference>
<dbReference type="InterPro" id="IPR050807">
    <property type="entry name" value="TransReg_Diox_bact_type"/>
</dbReference>
<dbReference type="InterPro" id="IPR011051">
    <property type="entry name" value="RmlC_Cupin_sf"/>
</dbReference>
<dbReference type="GO" id="GO:0003700">
    <property type="term" value="F:DNA-binding transcription factor activity"/>
    <property type="evidence" value="ECO:0007669"/>
    <property type="project" value="TreeGrafter"/>
</dbReference>
<dbReference type="GO" id="GO:0003677">
    <property type="term" value="F:DNA binding"/>
    <property type="evidence" value="ECO:0007669"/>
    <property type="project" value="UniProtKB-KW"/>
</dbReference>
<dbReference type="Proteomes" id="UP000655037">
    <property type="component" value="Unassembled WGS sequence"/>
</dbReference>
<dbReference type="Pfam" id="PF07883">
    <property type="entry name" value="Cupin_2"/>
    <property type="match status" value="1"/>
</dbReference>
<feature type="domain" description="HTH cro/C1-type" evidence="2">
    <location>
        <begin position="16"/>
        <end position="70"/>
    </location>
</feature>
<evidence type="ECO:0000259" key="2">
    <source>
        <dbReference type="PROSITE" id="PS50943"/>
    </source>
</evidence>
<name>A0AAE2RJ31_AGRVI</name>
<evidence type="ECO:0000313" key="4">
    <source>
        <dbReference type="Proteomes" id="UP000655037"/>
    </source>
</evidence>
<evidence type="ECO:0000256" key="1">
    <source>
        <dbReference type="ARBA" id="ARBA00023125"/>
    </source>
</evidence>
<dbReference type="RefSeq" id="WP_156532526.1">
    <property type="nucleotide sequence ID" value="NZ_JACXXJ020000005.1"/>
</dbReference>
<dbReference type="PANTHER" id="PTHR46797:SF10">
    <property type="entry name" value="BLR1115 PROTEIN"/>
    <property type="match status" value="1"/>
</dbReference>
<dbReference type="GO" id="GO:0005829">
    <property type="term" value="C:cytosol"/>
    <property type="evidence" value="ECO:0007669"/>
    <property type="project" value="TreeGrafter"/>
</dbReference>
<dbReference type="SUPFAM" id="SSF51182">
    <property type="entry name" value="RmlC-like cupins"/>
    <property type="match status" value="1"/>
</dbReference>
<dbReference type="InterPro" id="IPR010982">
    <property type="entry name" value="Lambda_DNA-bd_dom_sf"/>
</dbReference>
<dbReference type="CDD" id="cd02209">
    <property type="entry name" value="cupin_XRE_C"/>
    <property type="match status" value="1"/>
</dbReference>